<dbReference type="InterPro" id="IPR013022">
    <property type="entry name" value="Xyl_isomerase-like_TIM-brl"/>
</dbReference>
<dbReference type="InterPro" id="IPR050312">
    <property type="entry name" value="IolE/XylAMocC-like"/>
</dbReference>
<gene>
    <name evidence="2" type="ORF">CfE428DRAFT_4486</name>
</gene>
<dbReference type="Proteomes" id="UP000005824">
    <property type="component" value="Unassembled WGS sequence"/>
</dbReference>
<keyword evidence="2" id="KW-0413">Isomerase</keyword>
<dbReference type="Pfam" id="PF01261">
    <property type="entry name" value="AP_endonuc_2"/>
    <property type="match status" value="1"/>
</dbReference>
<dbReference type="RefSeq" id="WP_006981808.1">
    <property type="nucleotide sequence ID" value="NZ_ABVL01000015.1"/>
</dbReference>
<accession>B4D6E6</accession>
<dbReference type="EMBL" id="ABVL01000015">
    <property type="protein sequence ID" value="EDY18055.1"/>
    <property type="molecule type" value="Genomic_DNA"/>
</dbReference>
<reference evidence="2 3" key="1">
    <citation type="journal article" date="2011" name="J. Bacteriol.">
        <title>Genome sequence of Chthoniobacter flavus Ellin428, an aerobic heterotrophic soil bacterium.</title>
        <authorList>
            <person name="Kant R."/>
            <person name="van Passel M.W."/>
            <person name="Palva A."/>
            <person name="Lucas S."/>
            <person name="Lapidus A."/>
            <person name="Glavina Del Rio T."/>
            <person name="Dalin E."/>
            <person name="Tice H."/>
            <person name="Bruce D."/>
            <person name="Goodwin L."/>
            <person name="Pitluck S."/>
            <person name="Larimer F.W."/>
            <person name="Land M.L."/>
            <person name="Hauser L."/>
            <person name="Sangwan P."/>
            <person name="de Vos W.M."/>
            <person name="Janssen P.H."/>
            <person name="Smidt H."/>
        </authorList>
    </citation>
    <scope>NUCLEOTIDE SEQUENCE [LARGE SCALE GENOMIC DNA]</scope>
    <source>
        <strain evidence="2 3">Ellin428</strain>
    </source>
</reference>
<dbReference type="Gene3D" id="3.20.20.150">
    <property type="entry name" value="Divalent-metal-dependent TIM barrel enzymes"/>
    <property type="match status" value="1"/>
</dbReference>
<proteinExistence type="predicted"/>
<evidence type="ECO:0000313" key="3">
    <source>
        <dbReference type="Proteomes" id="UP000005824"/>
    </source>
</evidence>
<dbReference type="eggNOG" id="COG1082">
    <property type="taxonomic scope" value="Bacteria"/>
</dbReference>
<keyword evidence="3" id="KW-1185">Reference proteome</keyword>
<dbReference type="AlphaFoldDB" id="B4D6E6"/>
<dbReference type="STRING" id="497964.CfE428DRAFT_4486"/>
<feature type="domain" description="Xylose isomerase-like TIM barrel" evidence="1">
    <location>
        <begin position="54"/>
        <end position="281"/>
    </location>
</feature>
<dbReference type="GO" id="GO:0016853">
    <property type="term" value="F:isomerase activity"/>
    <property type="evidence" value="ECO:0007669"/>
    <property type="project" value="UniProtKB-KW"/>
</dbReference>
<evidence type="ECO:0000313" key="2">
    <source>
        <dbReference type="EMBL" id="EDY18055.1"/>
    </source>
</evidence>
<dbReference type="PANTHER" id="PTHR12110">
    <property type="entry name" value="HYDROXYPYRUVATE ISOMERASE"/>
    <property type="match status" value="1"/>
</dbReference>
<comment type="caution">
    <text evidence="2">The sequence shown here is derived from an EMBL/GenBank/DDBJ whole genome shotgun (WGS) entry which is preliminary data.</text>
</comment>
<protein>
    <submittedName>
        <fullName evidence="2">Xylose isomerase domain protein TIM barrel</fullName>
    </submittedName>
</protein>
<dbReference type="SUPFAM" id="SSF51658">
    <property type="entry name" value="Xylose isomerase-like"/>
    <property type="match status" value="1"/>
</dbReference>
<dbReference type="InterPro" id="IPR006311">
    <property type="entry name" value="TAT_signal"/>
</dbReference>
<dbReference type="FunCoup" id="B4D6E6">
    <property type="interactions" value="47"/>
</dbReference>
<dbReference type="InterPro" id="IPR036237">
    <property type="entry name" value="Xyl_isomerase-like_sf"/>
</dbReference>
<dbReference type="PROSITE" id="PS51318">
    <property type="entry name" value="TAT"/>
    <property type="match status" value="1"/>
</dbReference>
<sequence length="299" mass="33074">MNRRTFLQTTGAALAASALTPLAHSVDTPAKKRPIKKAVNLGMVKVSGSVEDKFKAVRDAGFDGIELNLPDADLSVDIINQAKAASGLDVAGIICTPHWKFPLSDPDPAKRERTVIGLQQALTQGGEIGCTRVLLVPGVVNKQVDYLQCWQRAIEGIKRCTDAAEKAKCHIAIENVWNLFITNPVDAARFVDEINHPYVGWHFDIGNCVTYGWPEHWVRILNKRIRNLHIKEYSRKKRDAEGPYKGFQVELGEGDDDWPSIMTALDEIGYQGYGILEVPGGDATRLKFLAERTDKILAS</sequence>
<dbReference type="InParanoid" id="B4D6E6"/>
<name>B4D6E6_9BACT</name>
<organism evidence="2 3">
    <name type="scientific">Chthoniobacter flavus Ellin428</name>
    <dbReference type="NCBI Taxonomy" id="497964"/>
    <lineage>
        <taxon>Bacteria</taxon>
        <taxon>Pseudomonadati</taxon>
        <taxon>Verrucomicrobiota</taxon>
        <taxon>Spartobacteria</taxon>
        <taxon>Chthoniobacterales</taxon>
        <taxon>Chthoniobacteraceae</taxon>
        <taxon>Chthoniobacter</taxon>
    </lineage>
</organism>
<evidence type="ECO:0000259" key="1">
    <source>
        <dbReference type="Pfam" id="PF01261"/>
    </source>
</evidence>